<keyword evidence="8" id="KW-0503">Monooxygenase</keyword>
<sequence length="471" mass="53346">MSSLLAEIPLPTVLYAVSIVVALGLMFRNRKEALQPPKPPGPKGDVLYLEALGQSLLILSSRKRITELMDKRSTIYSDRPPFPMFHLMNYGHYITIMPYGNTWKQHRKTFHQQLDAHISSTWHDLMVKNTKSYLKRLLTCPEKWGAHTKHGLIIEVTYGVETESPTEEFVKYTNEVSVGFGSAALPGSFLVDNIPLLKYVPSWFPGAGFKRFAAYHGEVAQRAKHRPYNHVLKKIKEGTLPTCMVSNMLEEGTHDDLARNVATIAHIAGTDTVRLRLPLEGYALAADMLQSMGTALAFLNFIAMHPDVQRKAQRELDDVVGQGRLPGFSDRDNLVYIEAILRESLRVHQTFPMGRNSACDYKHIMHDPEIYQDPMTFKPERFIKDGKIDGSILDPSDIVFGICPGSNFSRDSLFIMIAYILTFFDVEPTKDETGKPDIRYEPEDKGVSHPEPFDVVFKPRSKEHESLLRSL</sequence>
<keyword evidence="5 9" id="KW-0479">Metal-binding</keyword>
<dbReference type="Proteomes" id="UP000001861">
    <property type="component" value="Unassembled WGS sequence"/>
</dbReference>
<comment type="pathway">
    <text evidence="2">Secondary metabolite biosynthesis.</text>
</comment>
<organism evidence="12 13">
    <name type="scientific">Coprinopsis cinerea (strain Okayama-7 / 130 / ATCC MYA-4618 / FGSC 9003)</name>
    <name type="common">Inky cap fungus</name>
    <name type="synonym">Hormographiella aspergillata</name>
    <dbReference type="NCBI Taxonomy" id="240176"/>
    <lineage>
        <taxon>Eukaryota</taxon>
        <taxon>Fungi</taxon>
        <taxon>Dikarya</taxon>
        <taxon>Basidiomycota</taxon>
        <taxon>Agaricomycotina</taxon>
        <taxon>Agaricomycetes</taxon>
        <taxon>Agaricomycetidae</taxon>
        <taxon>Agaricales</taxon>
        <taxon>Agaricineae</taxon>
        <taxon>Psathyrellaceae</taxon>
        <taxon>Coprinopsis</taxon>
    </lineage>
</organism>
<dbReference type="KEGG" id="cci:CC1G_14347"/>
<dbReference type="GO" id="GO:0016705">
    <property type="term" value="F:oxidoreductase activity, acting on paired donors, with incorporation or reduction of molecular oxygen"/>
    <property type="evidence" value="ECO:0007669"/>
    <property type="project" value="InterPro"/>
</dbReference>
<feature type="region of interest" description="Disordered" evidence="10">
    <location>
        <begin position="432"/>
        <end position="454"/>
    </location>
</feature>
<dbReference type="VEuPathDB" id="FungiDB:CC1G_14347"/>
<evidence type="ECO:0000256" key="11">
    <source>
        <dbReference type="SAM" id="Phobius"/>
    </source>
</evidence>
<evidence type="ECO:0000256" key="1">
    <source>
        <dbReference type="ARBA" id="ARBA00001971"/>
    </source>
</evidence>
<feature type="transmembrane region" description="Helical" evidence="11">
    <location>
        <begin position="12"/>
        <end position="28"/>
    </location>
</feature>
<feature type="compositionally biased region" description="Basic and acidic residues" evidence="10">
    <location>
        <begin position="432"/>
        <end position="452"/>
    </location>
</feature>
<dbReference type="GO" id="GO:0005506">
    <property type="term" value="F:iron ion binding"/>
    <property type="evidence" value="ECO:0007669"/>
    <property type="project" value="InterPro"/>
</dbReference>
<gene>
    <name evidence="12" type="ORF">CC1G_14347</name>
</gene>
<comment type="similarity">
    <text evidence="3">Belongs to the cytochrome P450 family.</text>
</comment>
<evidence type="ECO:0000313" key="12">
    <source>
        <dbReference type="EMBL" id="EFI27854.1"/>
    </source>
</evidence>
<evidence type="ECO:0000256" key="10">
    <source>
        <dbReference type="SAM" id="MobiDB-lite"/>
    </source>
</evidence>
<dbReference type="CDD" id="cd11065">
    <property type="entry name" value="CYP64-like"/>
    <property type="match status" value="1"/>
</dbReference>
<dbReference type="InterPro" id="IPR050364">
    <property type="entry name" value="Cytochrome_P450_fung"/>
</dbReference>
<evidence type="ECO:0000256" key="9">
    <source>
        <dbReference type="PIRSR" id="PIRSR602401-1"/>
    </source>
</evidence>
<protein>
    <submittedName>
        <fullName evidence="12">O-methylsterigmatocystin oxidoreductase</fullName>
    </submittedName>
</protein>
<comment type="caution">
    <text evidence="12">The sequence shown here is derived from an EMBL/GenBank/DDBJ whole genome shotgun (WGS) entry which is preliminary data.</text>
</comment>
<dbReference type="GO" id="GO:0020037">
    <property type="term" value="F:heme binding"/>
    <property type="evidence" value="ECO:0007669"/>
    <property type="project" value="InterPro"/>
</dbReference>
<dbReference type="InterPro" id="IPR002401">
    <property type="entry name" value="Cyt_P450_E_grp-I"/>
</dbReference>
<evidence type="ECO:0000313" key="13">
    <source>
        <dbReference type="Proteomes" id="UP000001861"/>
    </source>
</evidence>
<dbReference type="AlphaFoldDB" id="D6RLY3"/>
<keyword evidence="13" id="KW-1185">Reference proteome</keyword>
<dbReference type="Gene3D" id="1.10.630.10">
    <property type="entry name" value="Cytochrome P450"/>
    <property type="match status" value="1"/>
</dbReference>
<dbReference type="GeneID" id="9379882"/>
<dbReference type="eggNOG" id="KOG0156">
    <property type="taxonomic scope" value="Eukaryota"/>
</dbReference>
<dbReference type="Pfam" id="PF00067">
    <property type="entry name" value="p450"/>
    <property type="match status" value="2"/>
</dbReference>
<dbReference type="InParanoid" id="D6RLY3"/>
<dbReference type="InterPro" id="IPR036396">
    <property type="entry name" value="Cyt_P450_sf"/>
</dbReference>
<evidence type="ECO:0000256" key="2">
    <source>
        <dbReference type="ARBA" id="ARBA00005179"/>
    </source>
</evidence>
<keyword evidence="7 9" id="KW-0408">Iron</keyword>
<keyword evidence="11" id="KW-0812">Transmembrane</keyword>
<keyword evidence="6" id="KW-0560">Oxidoreductase</keyword>
<keyword evidence="11" id="KW-1133">Transmembrane helix</keyword>
<dbReference type="PANTHER" id="PTHR46300:SF7">
    <property type="entry name" value="P450, PUTATIVE (EUROFUNG)-RELATED"/>
    <property type="match status" value="1"/>
</dbReference>
<dbReference type="PRINTS" id="PR00463">
    <property type="entry name" value="EP450I"/>
</dbReference>
<dbReference type="OMA" id="ANERMKH"/>
<dbReference type="RefSeq" id="XP_002911348.1">
    <property type="nucleotide sequence ID" value="XM_002911302.1"/>
</dbReference>
<dbReference type="InterPro" id="IPR001128">
    <property type="entry name" value="Cyt_P450"/>
</dbReference>
<evidence type="ECO:0000256" key="3">
    <source>
        <dbReference type="ARBA" id="ARBA00010617"/>
    </source>
</evidence>
<evidence type="ECO:0000256" key="7">
    <source>
        <dbReference type="ARBA" id="ARBA00023004"/>
    </source>
</evidence>
<evidence type="ECO:0000256" key="4">
    <source>
        <dbReference type="ARBA" id="ARBA00022617"/>
    </source>
</evidence>
<reference evidence="12 13" key="1">
    <citation type="journal article" date="2010" name="Proc. Natl. Acad. Sci. U.S.A.">
        <title>Insights into evolution of multicellular fungi from the assembled chromosomes of the mushroom Coprinopsis cinerea (Coprinus cinereus).</title>
        <authorList>
            <person name="Stajich J.E."/>
            <person name="Wilke S.K."/>
            <person name="Ahren D."/>
            <person name="Au C.H."/>
            <person name="Birren B.W."/>
            <person name="Borodovsky M."/>
            <person name="Burns C."/>
            <person name="Canback B."/>
            <person name="Casselton L.A."/>
            <person name="Cheng C.K."/>
            <person name="Deng J."/>
            <person name="Dietrich F.S."/>
            <person name="Fargo D.C."/>
            <person name="Farman M.L."/>
            <person name="Gathman A.C."/>
            <person name="Goldberg J."/>
            <person name="Guigo R."/>
            <person name="Hoegger P.J."/>
            <person name="Hooker J.B."/>
            <person name="Huggins A."/>
            <person name="James T.Y."/>
            <person name="Kamada T."/>
            <person name="Kilaru S."/>
            <person name="Kodira C."/>
            <person name="Kues U."/>
            <person name="Kupfer D."/>
            <person name="Kwan H.S."/>
            <person name="Lomsadze A."/>
            <person name="Li W."/>
            <person name="Lilly W.W."/>
            <person name="Ma L.J."/>
            <person name="Mackey A.J."/>
            <person name="Manning G."/>
            <person name="Martin F."/>
            <person name="Muraguchi H."/>
            <person name="Natvig D.O."/>
            <person name="Palmerini H."/>
            <person name="Ramesh M.A."/>
            <person name="Rehmeyer C.J."/>
            <person name="Roe B.A."/>
            <person name="Shenoy N."/>
            <person name="Stanke M."/>
            <person name="Ter-Hovhannisyan V."/>
            <person name="Tunlid A."/>
            <person name="Velagapudi R."/>
            <person name="Vision T.J."/>
            <person name="Zeng Q."/>
            <person name="Zolan M.E."/>
            <person name="Pukkila P.J."/>
        </authorList>
    </citation>
    <scope>NUCLEOTIDE SEQUENCE [LARGE SCALE GENOMIC DNA]</scope>
    <source>
        <strain evidence="13">Okayama-7 / 130 / ATCC MYA-4618 / FGSC 9003</strain>
    </source>
</reference>
<feature type="binding site" description="axial binding residue" evidence="9">
    <location>
        <position position="403"/>
    </location>
    <ligand>
        <name>heme</name>
        <dbReference type="ChEBI" id="CHEBI:30413"/>
    </ligand>
    <ligandPart>
        <name>Fe</name>
        <dbReference type="ChEBI" id="CHEBI:18248"/>
    </ligandPart>
</feature>
<name>D6RLY3_COPC7</name>
<dbReference type="EMBL" id="AACS02000004">
    <property type="protein sequence ID" value="EFI27854.1"/>
    <property type="molecule type" value="Genomic_DNA"/>
</dbReference>
<keyword evidence="4 9" id="KW-0349">Heme</keyword>
<evidence type="ECO:0000256" key="5">
    <source>
        <dbReference type="ARBA" id="ARBA00022723"/>
    </source>
</evidence>
<dbReference type="SUPFAM" id="SSF48264">
    <property type="entry name" value="Cytochrome P450"/>
    <property type="match status" value="1"/>
</dbReference>
<keyword evidence="11" id="KW-0472">Membrane</keyword>
<dbReference type="HOGENOM" id="CLU_001570_2_3_1"/>
<dbReference type="OrthoDB" id="2789670at2759"/>
<evidence type="ECO:0000256" key="8">
    <source>
        <dbReference type="ARBA" id="ARBA00023033"/>
    </source>
</evidence>
<comment type="cofactor">
    <cofactor evidence="1 9">
        <name>heme</name>
        <dbReference type="ChEBI" id="CHEBI:30413"/>
    </cofactor>
</comment>
<accession>D6RLY3</accession>
<proteinExistence type="inferred from homology"/>
<dbReference type="GO" id="GO:0004497">
    <property type="term" value="F:monooxygenase activity"/>
    <property type="evidence" value="ECO:0007669"/>
    <property type="project" value="UniProtKB-KW"/>
</dbReference>
<dbReference type="PANTHER" id="PTHR46300">
    <property type="entry name" value="P450, PUTATIVE (EUROFUNG)-RELATED-RELATED"/>
    <property type="match status" value="1"/>
</dbReference>
<evidence type="ECO:0000256" key="6">
    <source>
        <dbReference type="ARBA" id="ARBA00023002"/>
    </source>
</evidence>